<feature type="compositionally biased region" description="Basic residues" evidence="7">
    <location>
        <begin position="205"/>
        <end position="217"/>
    </location>
</feature>
<keyword evidence="6" id="KW-0067">ATP-binding</keyword>
<feature type="region of interest" description="Disordered" evidence="7">
    <location>
        <begin position="1236"/>
        <end position="1317"/>
    </location>
</feature>
<dbReference type="Gene3D" id="1.20.5.4130">
    <property type="match status" value="1"/>
</dbReference>
<feature type="compositionally biased region" description="Basic and acidic residues" evidence="7">
    <location>
        <begin position="1241"/>
        <end position="1254"/>
    </location>
</feature>
<evidence type="ECO:0000256" key="6">
    <source>
        <dbReference type="ARBA" id="ARBA00022840"/>
    </source>
</evidence>
<dbReference type="Pfam" id="PF25019">
    <property type="entry name" value="LRR_R13L1-DRL21"/>
    <property type="match status" value="1"/>
</dbReference>
<dbReference type="PANTHER" id="PTHR36766:SF55">
    <property type="entry name" value="OS11G0492900 PROTEIN"/>
    <property type="match status" value="1"/>
</dbReference>
<dbReference type="GO" id="GO:0006952">
    <property type="term" value="P:defense response"/>
    <property type="evidence" value="ECO:0007669"/>
    <property type="project" value="UniProtKB-KW"/>
</dbReference>
<keyword evidence="3" id="KW-0677">Repeat</keyword>
<feature type="domain" description="R13L1/DRL21-like LRR repeat region" evidence="11">
    <location>
        <begin position="605"/>
        <end position="730"/>
    </location>
</feature>
<dbReference type="InterPro" id="IPR002182">
    <property type="entry name" value="NB-ARC"/>
</dbReference>
<sequence>MSLSKAIGVLSGINEFGNLFQLVTSAVSYMCSKWNGSQEKQQLKQDDLLQLQSDLQRLTDTLPAMYNLIDRAEWRIHVPSVAQLLPKLKDAVYDAEDLLDEFRWYKLKLETEGNNDASQMFPFIDFFHSVTHGSFNKVTDIQTRLSHLSAQLEKMGMHEATPRFDKSVRPPTTSFRTEPNILGRDKELEEVMRLLGVPAPDHGSSSRRRSTSKRKRTASSAADSTEPIRIPYVPVLPIVRIGGVGKTTLAHEITTLPSVKSHLDNIIWICVSDDFDEERFTKVLIKSLSRKEATADNLDDLQQVLAEEAGEKRFLLILDDIWPAALNDGQRWRKFCAPLTKVLKGSMLLVTTRFAEVADIVGTIESFVLEGLKEDVFWDFFKLCVFGSDDSDIDPQLEQIDYNFKKAILAEIWVAEEFVDTQGSIPLQHIGEQYFEDLVNLSFFHKLRGKYVIHDLMHDMALLVSKDECFILKNTSGIEKVPPNVRHLSILSSSGVKCSDLMSLGKHTKLRTLLCSKYFRSQTSFLMDRWFDELGNCHFNEVPSSFWSLCNLQILYARRCTFERLHIGASKLINLQKFESRILEMKVDATKLVEQIGFINNFPDIKDLVIYNLGAISKNHAAKVELRKRKDLNSLTLSWFLFRSPEHNEIEVLEALRPPTSVKSVHIEGYPGEYLPSWFPGSDRAMPVSGTILSSLTELRIEGCQNLSDCRFEQFLQPTYVPAIRKIEIAHCRNVKSVRIEQFLQPTPLEELKVYNCPSITHLLARKLKLKYSGNLGDSIDCSSLTILHLSCDNVASIDLQKWSLPVLQELKISNCPCLISIRDSEQVQARPPHPTRKACGGPQPQIETVSRRSPPHASPPRRPAPKSTTVGPSLQLRAPVAAPAASHGAAPVPISVAVGPELRLDETNATIAAATGGYDKTGSMSGKRVKFTSPLCNPPEASSTPKKALLHHSATTTSHLWVRRDGWAGDPLLDPPLDTACRGLLRRQHGPRARPSLHAWHSGLAGGGGNRPVVEPEVIKRAICHQFLVRPEDVTVVRHAPEDFFVDFKHRHHRDEVVAQGTFPYRNLDIHTRPWQLVTHNDICDLKYRVRLCLEGIPLHAWNESITKRAVARASCVWNESIARHQGTLCLGLDTQSARHSEGNLAHIVLQEGEFLTHDCWHATGAHLVVLVHLDAVEDPPVYTWDYGVVDGERTPCDRHDPPPVDTHGIHRDDDDDCRGRWECQGDNWYSRLTRSLSRAPKDSEWERSESRHGGRRHQSPKHGGRRRPLHDVPAGLGARHSAPSDAAGHGARHSAPSDAAGHGARHSAPSDTAGYGANTRARQLLAKPRPPVAGDVQYEKRGIWRGTTLDSIARRFRGRGTTTARQVPVTALHTVKSLTSMVATATTITHHQALPRFPPSATTTTRHGSDHTPLLNVASAWDESTPGAHGLVHQPSPPQRRKRPPVPARRSMHIAAKNWPRGDTQAKARQVLMKRLGILDVQGLSHDEALLRYFNLFKGPLTADAVKALTALCGLDTAAPLPTTNA</sequence>
<dbReference type="Gene3D" id="3.80.10.10">
    <property type="entry name" value="Ribonuclease Inhibitor"/>
    <property type="match status" value="1"/>
</dbReference>
<dbReference type="GO" id="GO:0005524">
    <property type="term" value="F:ATP binding"/>
    <property type="evidence" value="ECO:0007669"/>
    <property type="project" value="UniProtKB-KW"/>
</dbReference>
<comment type="caution">
    <text evidence="12">The sequence shown here is derived from an EMBL/GenBank/DDBJ whole genome shotgun (WGS) entry which is preliminary data.</text>
</comment>
<dbReference type="SUPFAM" id="SSF52058">
    <property type="entry name" value="L domain-like"/>
    <property type="match status" value="1"/>
</dbReference>
<dbReference type="InterPro" id="IPR032675">
    <property type="entry name" value="LRR_dom_sf"/>
</dbReference>
<feature type="region of interest" description="Disordered" evidence="7">
    <location>
        <begin position="196"/>
        <end position="223"/>
    </location>
</feature>
<dbReference type="PANTHER" id="PTHR36766">
    <property type="entry name" value="PLANT BROAD-SPECTRUM MILDEW RESISTANCE PROTEIN RPW8"/>
    <property type="match status" value="1"/>
</dbReference>
<dbReference type="EMBL" id="CAJGYO010000012">
    <property type="protein sequence ID" value="CAD6263044.1"/>
    <property type="molecule type" value="Genomic_DNA"/>
</dbReference>
<dbReference type="InterPro" id="IPR058922">
    <property type="entry name" value="WHD_DRP"/>
</dbReference>
<dbReference type="OrthoDB" id="592791at2759"/>
<accession>A0A811QXX7</accession>
<feature type="region of interest" description="Disordered" evidence="7">
    <location>
        <begin position="1195"/>
        <end position="1218"/>
    </location>
</feature>
<dbReference type="Pfam" id="PF00931">
    <property type="entry name" value="NB-ARC"/>
    <property type="match status" value="1"/>
</dbReference>
<keyword evidence="13" id="KW-1185">Reference proteome</keyword>
<keyword evidence="5" id="KW-0611">Plant defense</keyword>
<feature type="region of interest" description="Disordered" evidence="7">
    <location>
        <begin position="827"/>
        <end position="872"/>
    </location>
</feature>
<feature type="compositionally biased region" description="Basic residues" evidence="7">
    <location>
        <begin position="1255"/>
        <end position="1270"/>
    </location>
</feature>
<feature type="domain" description="Disease resistance protein winged helix" evidence="10">
    <location>
        <begin position="401"/>
        <end position="461"/>
    </location>
</feature>
<dbReference type="Pfam" id="PF23559">
    <property type="entry name" value="WHD_DRP"/>
    <property type="match status" value="1"/>
</dbReference>
<dbReference type="Proteomes" id="UP000604825">
    <property type="component" value="Unassembled WGS sequence"/>
</dbReference>
<feature type="region of interest" description="Disordered" evidence="7">
    <location>
        <begin position="1427"/>
        <end position="1451"/>
    </location>
</feature>
<gene>
    <name evidence="12" type="ORF">NCGR_LOCUS46365</name>
</gene>
<evidence type="ECO:0000256" key="4">
    <source>
        <dbReference type="ARBA" id="ARBA00022741"/>
    </source>
</evidence>
<evidence type="ECO:0000256" key="2">
    <source>
        <dbReference type="ARBA" id="ARBA00022614"/>
    </source>
</evidence>
<evidence type="ECO:0000256" key="7">
    <source>
        <dbReference type="SAM" id="MobiDB-lite"/>
    </source>
</evidence>
<evidence type="ECO:0000259" key="11">
    <source>
        <dbReference type="Pfam" id="PF25019"/>
    </source>
</evidence>
<name>A0A811QXX7_9POAL</name>
<feature type="domain" description="NB-ARC" evidence="8">
    <location>
        <begin position="235"/>
        <end position="389"/>
    </location>
</feature>
<evidence type="ECO:0000313" key="12">
    <source>
        <dbReference type="EMBL" id="CAD6263044.1"/>
    </source>
</evidence>
<dbReference type="InterPro" id="IPR056789">
    <property type="entry name" value="LRR_R13L1-DRL21"/>
</dbReference>
<evidence type="ECO:0000259" key="8">
    <source>
        <dbReference type="Pfam" id="PF00931"/>
    </source>
</evidence>
<dbReference type="GO" id="GO:0051707">
    <property type="term" value="P:response to other organism"/>
    <property type="evidence" value="ECO:0007669"/>
    <property type="project" value="UniProtKB-ARBA"/>
</dbReference>
<evidence type="ECO:0000259" key="9">
    <source>
        <dbReference type="Pfam" id="PF18052"/>
    </source>
</evidence>
<dbReference type="GO" id="GO:0043531">
    <property type="term" value="F:ADP binding"/>
    <property type="evidence" value="ECO:0007669"/>
    <property type="project" value="InterPro"/>
</dbReference>
<dbReference type="Gene3D" id="3.40.50.300">
    <property type="entry name" value="P-loop containing nucleotide triphosphate hydrolases"/>
    <property type="match status" value="1"/>
</dbReference>
<keyword evidence="4" id="KW-0547">Nucleotide-binding</keyword>
<evidence type="ECO:0000256" key="3">
    <source>
        <dbReference type="ARBA" id="ARBA00022737"/>
    </source>
</evidence>
<organism evidence="12 13">
    <name type="scientific">Miscanthus lutarioriparius</name>
    <dbReference type="NCBI Taxonomy" id="422564"/>
    <lineage>
        <taxon>Eukaryota</taxon>
        <taxon>Viridiplantae</taxon>
        <taxon>Streptophyta</taxon>
        <taxon>Embryophyta</taxon>
        <taxon>Tracheophyta</taxon>
        <taxon>Spermatophyta</taxon>
        <taxon>Magnoliopsida</taxon>
        <taxon>Liliopsida</taxon>
        <taxon>Poales</taxon>
        <taxon>Poaceae</taxon>
        <taxon>PACMAD clade</taxon>
        <taxon>Panicoideae</taxon>
        <taxon>Andropogonodae</taxon>
        <taxon>Andropogoneae</taxon>
        <taxon>Saccharinae</taxon>
        <taxon>Miscanthus</taxon>
    </lineage>
</organism>
<comment type="similarity">
    <text evidence="1">Belongs to the disease resistance NB-LRR family.</text>
</comment>
<dbReference type="InterPro" id="IPR027417">
    <property type="entry name" value="P-loop_NTPase"/>
</dbReference>
<keyword evidence="2" id="KW-0433">Leucine-rich repeat</keyword>
<reference evidence="12" key="1">
    <citation type="submission" date="2020-10" db="EMBL/GenBank/DDBJ databases">
        <authorList>
            <person name="Han B."/>
            <person name="Lu T."/>
            <person name="Zhao Q."/>
            <person name="Huang X."/>
            <person name="Zhao Y."/>
        </authorList>
    </citation>
    <scope>NUCLEOTIDE SEQUENCE</scope>
</reference>
<dbReference type="PRINTS" id="PR00364">
    <property type="entry name" value="DISEASERSIST"/>
</dbReference>
<dbReference type="Pfam" id="PF18052">
    <property type="entry name" value="Rx_N"/>
    <property type="match status" value="1"/>
</dbReference>
<evidence type="ECO:0000313" key="13">
    <source>
        <dbReference type="Proteomes" id="UP000604825"/>
    </source>
</evidence>
<feature type="domain" description="Disease resistance N-terminal" evidence="9">
    <location>
        <begin position="47"/>
        <end position="112"/>
    </location>
</feature>
<protein>
    <submittedName>
        <fullName evidence="12">Uncharacterized protein</fullName>
    </submittedName>
</protein>
<dbReference type="InterPro" id="IPR041118">
    <property type="entry name" value="Rx_N"/>
</dbReference>
<evidence type="ECO:0000256" key="1">
    <source>
        <dbReference type="ARBA" id="ARBA00008894"/>
    </source>
</evidence>
<evidence type="ECO:0000259" key="10">
    <source>
        <dbReference type="Pfam" id="PF23559"/>
    </source>
</evidence>
<evidence type="ECO:0000256" key="5">
    <source>
        <dbReference type="ARBA" id="ARBA00022821"/>
    </source>
</evidence>
<proteinExistence type="inferred from homology"/>
<dbReference type="SUPFAM" id="SSF52540">
    <property type="entry name" value="P-loop containing nucleoside triphosphate hydrolases"/>
    <property type="match status" value="1"/>
</dbReference>